<comment type="caution">
    <text evidence="1">The sequence shown here is derived from an EMBL/GenBank/DDBJ whole genome shotgun (WGS) entry which is preliminary data.</text>
</comment>
<name>A0A507CRA8_9FUNG</name>
<dbReference type="EMBL" id="QEAN01000261">
    <property type="protein sequence ID" value="TPX41684.1"/>
    <property type="molecule type" value="Genomic_DNA"/>
</dbReference>
<accession>A0A507CRA8</accession>
<dbReference type="AlphaFoldDB" id="A0A507CRA8"/>
<organism evidence="1 2">
    <name type="scientific">Synchytrium endobioticum</name>
    <dbReference type="NCBI Taxonomy" id="286115"/>
    <lineage>
        <taxon>Eukaryota</taxon>
        <taxon>Fungi</taxon>
        <taxon>Fungi incertae sedis</taxon>
        <taxon>Chytridiomycota</taxon>
        <taxon>Chytridiomycota incertae sedis</taxon>
        <taxon>Chytridiomycetes</taxon>
        <taxon>Synchytriales</taxon>
        <taxon>Synchytriaceae</taxon>
        <taxon>Synchytrium</taxon>
    </lineage>
</organism>
<sequence>MNADNGLKILNTLIKEAATDKEQKLCENEVPANKKLYQSAVGNPIYAANISRPDIAAVVGIAGQFVSDPSESHWKRVKRILRYLVDSDWANDVDSPATPIHEDNRDCIFMAKENAVNQRTKHIDSLW</sequence>
<reference evidence="1 2" key="1">
    <citation type="journal article" date="2019" name="Sci. Rep.">
        <title>Comparative genomics of chytrid fungi reveal insights into the obligate biotrophic and pathogenic lifestyle of Synchytrium endobioticum.</title>
        <authorList>
            <person name="van de Vossenberg B.T.L.H."/>
            <person name="Warris S."/>
            <person name="Nguyen H.D.T."/>
            <person name="van Gent-Pelzer M.P.E."/>
            <person name="Joly D.L."/>
            <person name="van de Geest H.C."/>
            <person name="Bonants P.J.M."/>
            <person name="Smith D.S."/>
            <person name="Levesque C.A."/>
            <person name="van der Lee T.A.J."/>
        </authorList>
    </citation>
    <scope>NUCLEOTIDE SEQUENCE [LARGE SCALE GENOMIC DNA]</scope>
    <source>
        <strain evidence="1 2">MB42</strain>
    </source>
</reference>
<keyword evidence="2" id="KW-1185">Reference proteome</keyword>
<evidence type="ECO:0000313" key="2">
    <source>
        <dbReference type="Proteomes" id="UP000317494"/>
    </source>
</evidence>
<dbReference type="STRING" id="286115.A0A507CRA8"/>
<dbReference type="Proteomes" id="UP000317494">
    <property type="component" value="Unassembled WGS sequence"/>
</dbReference>
<dbReference type="PANTHER" id="PTHR11439:SF467">
    <property type="entry name" value="INTEGRASE CATALYTIC DOMAIN-CONTAINING PROTEIN"/>
    <property type="match status" value="1"/>
</dbReference>
<evidence type="ECO:0000313" key="1">
    <source>
        <dbReference type="EMBL" id="TPX41684.1"/>
    </source>
</evidence>
<protein>
    <submittedName>
        <fullName evidence="1">Uncharacterized protein</fullName>
    </submittedName>
</protein>
<gene>
    <name evidence="1" type="ORF">SeMB42_g05463</name>
</gene>
<dbReference type="VEuPathDB" id="FungiDB:SeMB42_g05463"/>
<dbReference type="PANTHER" id="PTHR11439">
    <property type="entry name" value="GAG-POL-RELATED RETROTRANSPOSON"/>
    <property type="match status" value="1"/>
</dbReference>
<proteinExistence type="predicted"/>